<feature type="transmembrane region" description="Helical" evidence="6">
    <location>
        <begin position="513"/>
        <end position="533"/>
    </location>
</feature>
<feature type="transmembrane region" description="Helical" evidence="6">
    <location>
        <begin position="366"/>
        <end position="385"/>
    </location>
</feature>
<reference evidence="8 9" key="1">
    <citation type="submission" date="2023-04" db="EMBL/GenBank/DDBJ databases">
        <title>Klugiella caeni sp. nov. isolated from the sludge of biochemical tank.</title>
        <authorList>
            <person name="Geng K."/>
        </authorList>
    </citation>
    <scope>NUCLEOTIDE SEQUENCE [LARGE SCALE GENOMIC DNA]</scope>
    <source>
        <strain evidence="8 9">YN-L-19</strain>
    </source>
</reference>
<evidence type="ECO:0000256" key="2">
    <source>
        <dbReference type="ARBA" id="ARBA00022475"/>
    </source>
</evidence>
<dbReference type="InterPro" id="IPR032694">
    <property type="entry name" value="CopC/D"/>
</dbReference>
<sequence>MPRIARVSLPALLLIAAFAALLAALAYGGAAAPQLISDPGAVVRWGLPASKLLVDLGAAGAIGSLAIAVFALKPGERPFERALDIASVASVIWTLAAAFTAFLTFLTLYLKPVTADPQFGQLLGRFLTDTELGRTWLWATLIAAAVSIFCFSVRNHTALLFVALLAVGGLVPLAAQGHSGGTADHDVAVSALWMHIVAAAVWLGGLLTIVLLRGSLGDRLSVVVRRYSSLALLCYVVMVVSGYVSAEVRIGSFEGLFTPYGVLVLVKIAALVVLGAAGAWQRRVIINRIERNPSGKSFWGLAALELAFMGIASGVAAALARTATPKPEVIVANTANPTPAEILTGRPLPPEPELSTWITAWQLDPFWSTACAMLLFFYLAGVWRLSRRGDRWPVHRTVVWVIGILMLFWVTNGSFMVYERYLFSVHMLGHMLLAMVIPILLVIAAPITLALRSIEKRNDGTRGVREWIILAVHSRYLALLSNPIVAAVIFVGSLWLFYFTPIFSWAITDHIGHYWMIVHFLASGYLFALVLIGTDPIPSRPAYPLRLVLLLATMAAHAFFGLAIISSSGLLLADWYGAMGRTWGDTPMVDQQTGGGITWSIGEIPTLALAVAVAIMWSRQDTRETRRIDRQADRDGDAELAEWNRMLAERAERDQQLRG</sequence>
<dbReference type="EMBL" id="JASATX010000003">
    <property type="protein sequence ID" value="MDI2099057.1"/>
    <property type="molecule type" value="Genomic_DNA"/>
</dbReference>
<dbReference type="Pfam" id="PF05425">
    <property type="entry name" value="CopD"/>
    <property type="match status" value="1"/>
</dbReference>
<comment type="caution">
    <text evidence="8">The sequence shown here is derived from an EMBL/GenBank/DDBJ whole genome shotgun (WGS) entry which is preliminary data.</text>
</comment>
<evidence type="ECO:0000256" key="3">
    <source>
        <dbReference type="ARBA" id="ARBA00022692"/>
    </source>
</evidence>
<feature type="transmembrane region" description="Helical" evidence="6">
    <location>
        <begin position="256"/>
        <end position="277"/>
    </location>
</feature>
<feature type="transmembrane region" description="Helical" evidence="6">
    <location>
        <begin position="84"/>
        <end position="110"/>
    </location>
</feature>
<dbReference type="RefSeq" id="WP_281488841.1">
    <property type="nucleotide sequence ID" value="NZ_JASATX010000003.1"/>
</dbReference>
<keyword evidence="9" id="KW-1185">Reference proteome</keyword>
<accession>A0AAW6TBR6</accession>
<keyword evidence="2" id="KW-1003">Cell membrane</keyword>
<evidence type="ECO:0000256" key="1">
    <source>
        <dbReference type="ARBA" id="ARBA00004651"/>
    </source>
</evidence>
<dbReference type="GO" id="GO:0005886">
    <property type="term" value="C:plasma membrane"/>
    <property type="evidence" value="ECO:0007669"/>
    <property type="project" value="UniProtKB-SubCell"/>
</dbReference>
<evidence type="ECO:0000259" key="7">
    <source>
        <dbReference type="Pfam" id="PF05425"/>
    </source>
</evidence>
<organism evidence="8 9">
    <name type="scientific">Ruicaihuangia caeni</name>
    <dbReference type="NCBI Taxonomy" id="3042517"/>
    <lineage>
        <taxon>Bacteria</taxon>
        <taxon>Bacillati</taxon>
        <taxon>Actinomycetota</taxon>
        <taxon>Actinomycetes</taxon>
        <taxon>Micrococcales</taxon>
        <taxon>Microbacteriaceae</taxon>
        <taxon>Ruicaihuangia</taxon>
    </lineage>
</organism>
<feature type="transmembrane region" description="Helical" evidence="6">
    <location>
        <begin position="545"/>
        <end position="576"/>
    </location>
</feature>
<evidence type="ECO:0000256" key="4">
    <source>
        <dbReference type="ARBA" id="ARBA00022989"/>
    </source>
</evidence>
<evidence type="ECO:0000256" key="6">
    <source>
        <dbReference type="SAM" id="Phobius"/>
    </source>
</evidence>
<feature type="transmembrane region" description="Helical" evidence="6">
    <location>
        <begin position="224"/>
        <end position="244"/>
    </location>
</feature>
<dbReference type="InterPro" id="IPR019108">
    <property type="entry name" value="Caa3_assmbl_CtaG-rel"/>
</dbReference>
<keyword evidence="4 6" id="KW-1133">Transmembrane helix</keyword>
<dbReference type="InterPro" id="IPR008457">
    <property type="entry name" value="Cu-R_CopD_dom"/>
</dbReference>
<name>A0AAW6TBR6_9MICO</name>
<comment type="subcellular location">
    <subcellularLocation>
        <location evidence="1">Cell membrane</location>
        <topology evidence="1">Multi-pass membrane protein</topology>
    </subcellularLocation>
</comment>
<feature type="transmembrane region" description="Helical" evidence="6">
    <location>
        <begin position="397"/>
        <end position="418"/>
    </location>
</feature>
<feature type="transmembrane region" description="Helical" evidence="6">
    <location>
        <begin position="430"/>
        <end position="451"/>
    </location>
</feature>
<feature type="transmembrane region" description="Helical" evidence="6">
    <location>
        <begin position="158"/>
        <end position="175"/>
    </location>
</feature>
<proteinExistence type="predicted"/>
<keyword evidence="5 6" id="KW-0472">Membrane</keyword>
<feature type="transmembrane region" description="Helical" evidence="6">
    <location>
        <begin position="135"/>
        <end position="151"/>
    </location>
</feature>
<feature type="transmembrane region" description="Helical" evidence="6">
    <location>
        <begin position="484"/>
        <end position="507"/>
    </location>
</feature>
<evidence type="ECO:0000313" key="8">
    <source>
        <dbReference type="EMBL" id="MDI2099057.1"/>
    </source>
</evidence>
<dbReference type="PANTHER" id="PTHR34820:SF4">
    <property type="entry name" value="INNER MEMBRANE PROTEIN YEBZ"/>
    <property type="match status" value="1"/>
</dbReference>
<protein>
    <submittedName>
        <fullName evidence="8">Cytochrome c oxidase assembly protein</fullName>
    </submittedName>
</protein>
<dbReference type="AlphaFoldDB" id="A0AAW6TBR6"/>
<evidence type="ECO:0000256" key="5">
    <source>
        <dbReference type="ARBA" id="ARBA00023136"/>
    </source>
</evidence>
<dbReference type="PANTHER" id="PTHR34820">
    <property type="entry name" value="INNER MEMBRANE PROTEIN YEBZ"/>
    <property type="match status" value="1"/>
</dbReference>
<keyword evidence="3 6" id="KW-0812">Transmembrane</keyword>
<feature type="transmembrane region" description="Helical" evidence="6">
    <location>
        <begin position="52"/>
        <end position="72"/>
    </location>
</feature>
<evidence type="ECO:0000313" key="9">
    <source>
        <dbReference type="Proteomes" id="UP001321506"/>
    </source>
</evidence>
<gene>
    <name evidence="8" type="ORF">QF206_08800</name>
</gene>
<dbReference type="GO" id="GO:0006825">
    <property type="term" value="P:copper ion transport"/>
    <property type="evidence" value="ECO:0007669"/>
    <property type="project" value="InterPro"/>
</dbReference>
<feature type="domain" description="Copper resistance protein D" evidence="7">
    <location>
        <begin position="223"/>
        <end position="319"/>
    </location>
</feature>
<dbReference type="Proteomes" id="UP001321506">
    <property type="component" value="Unassembled WGS sequence"/>
</dbReference>
<feature type="transmembrane region" description="Helical" evidence="6">
    <location>
        <begin position="187"/>
        <end position="212"/>
    </location>
</feature>
<dbReference type="Pfam" id="PF09678">
    <property type="entry name" value="Caa3_CtaG"/>
    <property type="match status" value="1"/>
</dbReference>
<feature type="transmembrane region" description="Helical" evidence="6">
    <location>
        <begin position="298"/>
        <end position="320"/>
    </location>
</feature>
<feature type="transmembrane region" description="Helical" evidence="6">
    <location>
        <begin position="596"/>
        <end position="617"/>
    </location>
</feature>